<dbReference type="Proteomes" id="UP000001351">
    <property type="component" value="Chromosome"/>
</dbReference>
<dbReference type="EMBL" id="CP002271">
    <property type="protein sequence ID" value="ADO75956.1"/>
    <property type="molecule type" value="Genomic_DNA"/>
</dbReference>
<evidence type="ECO:0000313" key="4">
    <source>
        <dbReference type="Proteomes" id="UP000001351"/>
    </source>
</evidence>
<feature type="transmembrane region" description="Helical" evidence="1">
    <location>
        <begin position="17"/>
        <end position="39"/>
    </location>
</feature>
<keyword evidence="4" id="KW-1185">Reference proteome</keyword>
<dbReference type="KEGG" id="sur:STAUR_8201"/>
<accession>Q093H3</accession>
<dbReference type="AlphaFoldDB" id="Q093H3"/>
<reference evidence="3 5" key="1">
    <citation type="submission" date="2006-04" db="EMBL/GenBank/DDBJ databases">
        <authorList>
            <person name="Nierman W.C."/>
        </authorList>
    </citation>
    <scope>NUCLEOTIDE SEQUENCE [LARGE SCALE GENOMIC DNA]</scope>
    <source>
        <strain evidence="3 5">DW4/3-1</strain>
    </source>
</reference>
<sequence>MRSGATAVYELVSASGARVACVVFLLLSVGLAAGLYAVLVRASGSRSVFREEPLVRGSVATVASLLLFSLLFGTVYATLLSGFYRVELNEEEVLLHYLFPSHTVTLQRMELAEVEGVALLPGRWSLRLHTHQGATYPSALAQEPVAFQSWRALNAYLEGGRGDVTPAELR</sequence>
<keyword evidence="1" id="KW-0812">Transmembrane</keyword>
<dbReference type="RefSeq" id="WP_002613569.1">
    <property type="nucleotide sequence ID" value="NC_014623.1"/>
</dbReference>
<keyword evidence="1" id="KW-0472">Membrane</keyword>
<name>Q093H3_STIAD</name>
<dbReference type="EMBL" id="AAMD01000045">
    <property type="protein sequence ID" value="EAU66879.1"/>
    <property type="molecule type" value="Genomic_DNA"/>
</dbReference>
<gene>
    <name evidence="2" type="ordered locus">STAUR_8201</name>
    <name evidence="3" type="ORF">STIAU_3202</name>
</gene>
<evidence type="ECO:0000256" key="1">
    <source>
        <dbReference type="SAM" id="Phobius"/>
    </source>
</evidence>
<evidence type="ECO:0000313" key="2">
    <source>
        <dbReference type="EMBL" id="ADO75956.1"/>
    </source>
</evidence>
<dbReference type="PATRIC" id="fig|378806.16.peg.6055"/>
<organism evidence="3 5">
    <name type="scientific">Stigmatella aurantiaca (strain DW4/3-1)</name>
    <dbReference type="NCBI Taxonomy" id="378806"/>
    <lineage>
        <taxon>Bacteria</taxon>
        <taxon>Pseudomonadati</taxon>
        <taxon>Myxococcota</taxon>
        <taxon>Myxococcia</taxon>
        <taxon>Myxococcales</taxon>
        <taxon>Cystobacterineae</taxon>
        <taxon>Archangiaceae</taxon>
        <taxon>Stigmatella</taxon>
    </lineage>
</organism>
<reference evidence="2 4" key="2">
    <citation type="journal article" date="2011" name="Mol. Biol. Evol.">
        <title>Comparative genomic analysis of fruiting body formation in Myxococcales.</title>
        <authorList>
            <person name="Huntley S."/>
            <person name="Hamann N."/>
            <person name="Wegener-Feldbrugge S."/>
            <person name="Treuner-Lange A."/>
            <person name="Kube M."/>
            <person name="Reinhardt R."/>
            <person name="Klages S."/>
            <person name="Muller R."/>
            <person name="Ronning C.M."/>
            <person name="Nierman W.C."/>
            <person name="Sogaard-Andersen L."/>
        </authorList>
    </citation>
    <scope>NUCLEOTIDE SEQUENCE [LARGE SCALE GENOMIC DNA]</scope>
    <source>
        <strain evidence="2 4">DW4/3-1</strain>
    </source>
</reference>
<protein>
    <submittedName>
        <fullName evidence="3">Uncharacterized protein</fullName>
    </submittedName>
</protein>
<dbReference type="OrthoDB" id="9932852at2"/>
<evidence type="ECO:0000313" key="5">
    <source>
        <dbReference type="Proteomes" id="UP000032702"/>
    </source>
</evidence>
<keyword evidence="1" id="KW-1133">Transmembrane helix</keyword>
<dbReference type="Proteomes" id="UP000032702">
    <property type="component" value="Unassembled WGS sequence"/>
</dbReference>
<dbReference type="HOGENOM" id="CLU_1569748_0_0_7"/>
<feature type="transmembrane region" description="Helical" evidence="1">
    <location>
        <begin position="59"/>
        <end position="84"/>
    </location>
</feature>
<proteinExistence type="predicted"/>
<dbReference type="eggNOG" id="ENOG5031GB9">
    <property type="taxonomic scope" value="Bacteria"/>
</dbReference>
<evidence type="ECO:0000313" key="3">
    <source>
        <dbReference type="EMBL" id="EAU66879.1"/>
    </source>
</evidence>